<accession>A0A2K1K680</accession>
<keyword evidence="4" id="KW-1185">Reference proteome</keyword>
<dbReference type="Gramene" id="Pp3c8_5428V3.1">
    <property type="protein sequence ID" value="PAC:32963628.CDS.1"/>
    <property type="gene ID" value="Pp3c8_5428"/>
</dbReference>
<feature type="region of interest" description="Disordered" evidence="1">
    <location>
        <begin position="1"/>
        <end position="35"/>
    </location>
</feature>
<reference evidence="2 4" key="1">
    <citation type="journal article" date="2008" name="Science">
        <title>The Physcomitrella genome reveals evolutionary insights into the conquest of land by plants.</title>
        <authorList>
            <person name="Rensing S."/>
            <person name="Lang D."/>
            <person name="Zimmer A."/>
            <person name="Terry A."/>
            <person name="Salamov A."/>
            <person name="Shapiro H."/>
            <person name="Nishiyama T."/>
            <person name="Perroud P.-F."/>
            <person name="Lindquist E."/>
            <person name="Kamisugi Y."/>
            <person name="Tanahashi T."/>
            <person name="Sakakibara K."/>
            <person name="Fujita T."/>
            <person name="Oishi K."/>
            <person name="Shin-I T."/>
            <person name="Kuroki Y."/>
            <person name="Toyoda A."/>
            <person name="Suzuki Y."/>
            <person name="Hashimoto A."/>
            <person name="Yamaguchi K."/>
            <person name="Sugano A."/>
            <person name="Kohara Y."/>
            <person name="Fujiyama A."/>
            <person name="Anterola A."/>
            <person name="Aoki S."/>
            <person name="Ashton N."/>
            <person name="Barbazuk W.B."/>
            <person name="Barker E."/>
            <person name="Bennetzen J."/>
            <person name="Bezanilla M."/>
            <person name="Blankenship R."/>
            <person name="Cho S.H."/>
            <person name="Dutcher S."/>
            <person name="Estelle M."/>
            <person name="Fawcett J.A."/>
            <person name="Gundlach H."/>
            <person name="Hanada K."/>
            <person name="Heyl A."/>
            <person name="Hicks K.A."/>
            <person name="Hugh J."/>
            <person name="Lohr M."/>
            <person name="Mayer K."/>
            <person name="Melkozernov A."/>
            <person name="Murata T."/>
            <person name="Nelson D."/>
            <person name="Pils B."/>
            <person name="Prigge M."/>
            <person name="Reiss B."/>
            <person name="Renner T."/>
            <person name="Rombauts S."/>
            <person name="Rushton P."/>
            <person name="Sanderfoot A."/>
            <person name="Schween G."/>
            <person name="Shiu S.-H."/>
            <person name="Stueber K."/>
            <person name="Theodoulou F.L."/>
            <person name="Tu H."/>
            <person name="Van de Peer Y."/>
            <person name="Verrier P.J."/>
            <person name="Waters E."/>
            <person name="Wood A."/>
            <person name="Yang L."/>
            <person name="Cove D."/>
            <person name="Cuming A."/>
            <person name="Hasebe M."/>
            <person name="Lucas S."/>
            <person name="Mishler D.B."/>
            <person name="Reski R."/>
            <person name="Grigoriev I."/>
            <person name="Quatrano R.S."/>
            <person name="Boore J.L."/>
        </authorList>
    </citation>
    <scope>NUCLEOTIDE SEQUENCE [LARGE SCALE GENOMIC DNA]</scope>
    <source>
        <strain evidence="3 4">cv. Gransden 2004</strain>
    </source>
</reference>
<dbReference type="EMBL" id="ABEU02000008">
    <property type="protein sequence ID" value="PNR49285.1"/>
    <property type="molecule type" value="Genomic_DNA"/>
</dbReference>
<evidence type="ECO:0000313" key="4">
    <source>
        <dbReference type="Proteomes" id="UP000006727"/>
    </source>
</evidence>
<reference evidence="3" key="3">
    <citation type="submission" date="2020-12" db="UniProtKB">
        <authorList>
            <consortium name="EnsemblPlants"/>
        </authorList>
    </citation>
    <scope>IDENTIFICATION</scope>
</reference>
<proteinExistence type="predicted"/>
<evidence type="ECO:0000256" key="1">
    <source>
        <dbReference type="SAM" id="MobiDB-lite"/>
    </source>
</evidence>
<protein>
    <submittedName>
        <fullName evidence="2 3">Uncharacterized protein</fullName>
    </submittedName>
</protein>
<organism evidence="2">
    <name type="scientific">Physcomitrium patens</name>
    <name type="common">Spreading-leaved earth moss</name>
    <name type="synonym">Physcomitrella patens</name>
    <dbReference type="NCBI Taxonomy" id="3218"/>
    <lineage>
        <taxon>Eukaryota</taxon>
        <taxon>Viridiplantae</taxon>
        <taxon>Streptophyta</taxon>
        <taxon>Embryophyta</taxon>
        <taxon>Bryophyta</taxon>
        <taxon>Bryophytina</taxon>
        <taxon>Bryopsida</taxon>
        <taxon>Funariidae</taxon>
        <taxon>Funariales</taxon>
        <taxon>Funariaceae</taxon>
        <taxon>Physcomitrium</taxon>
    </lineage>
</organism>
<reference evidence="2 4" key="2">
    <citation type="journal article" date="2018" name="Plant J.">
        <title>The Physcomitrella patens chromosome-scale assembly reveals moss genome structure and evolution.</title>
        <authorList>
            <person name="Lang D."/>
            <person name="Ullrich K.K."/>
            <person name="Murat F."/>
            <person name="Fuchs J."/>
            <person name="Jenkins J."/>
            <person name="Haas F.B."/>
            <person name="Piednoel M."/>
            <person name="Gundlach H."/>
            <person name="Van Bel M."/>
            <person name="Meyberg R."/>
            <person name="Vives C."/>
            <person name="Morata J."/>
            <person name="Symeonidi A."/>
            <person name="Hiss M."/>
            <person name="Muchero W."/>
            <person name="Kamisugi Y."/>
            <person name="Saleh O."/>
            <person name="Blanc G."/>
            <person name="Decker E.L."/>
            <person name="van Gessel N."/>
            <person name="Grimwood J."/>
            <person name="Hayes R.D."/>
            <person name="Graham S.W."/>
            <person name="Gunter L.E."/>
            <person name="McDaniel S.F."/>
            <person name="Hoernstein S.N.W."/>
            <person name="Larsson A."/>
            <person name="Li F.W."/>
            <person name="Perroud P.F."/>
            <person name="Phillips J."/>
            <person name="Ranjan P."/>
            <person name="Rokshar D.S."/>
            <person name="Rothfels C.J."/>
            <person name="Schneider L."/>
            <person name="Shu S."/>
            <person name="Stevenson D.W."/>
            <person name="Thummler F."/>
            <person name="Tillich M."/>
            <person name="Villarreal Aguilar J.C."/>
            <person name="Widiez T."/>
            <person name="Wong G.K."/>
            <person name="Wymore A."/>
            <person name="Zhang Y."/>
            <person name="Zimmer A.D."/>
            <person name="Quatrano R.S."/>
            <person name="Mayer K.F.X."/>
            <person name="Goodstein D."/>
            <person name="Casacuberta J.M."/>
            <person name="Vandepoele K."/>
            <person name="Reski R."/>
            <person name="Cuming A.C."/>
            <person name="Tuskan G.A."/>
            <person name="Maumus F."/>
            <person name="Salse J."/>
            <person name="Schmutz J."/>
            <person name="Rensing S.A."/>
        </authorList>
    </citation>
    <scope>NUCLEOTIDE SEQUENCE [LARGE SCALE GENOMIC DNA]</scope>
    <source>
        <strain evidence="3 4">cv. Gransden 2004</strain>
    </source>
</reference>
<dbReference type="PaxDb" id="3218-PP1S411_17V6.1"/>
<evidence type="ECO:0000313" key="2">
    <source>
        <dbReference type="EMBL" id="PNR49285.1"/>
    </source>
</evidence>
<name>A0A2K1K680_PHYPA</name>
<gene>
    <name evidence="2" type="ORF">PHYPA_011181</name>
</gene>
<dbReference type="AlphaFoldDB" id="A0A2K1K680"/>
<evidence type="ECO:0000313" key="3">
    <source>
        <dbReference type="EnsemblPlants" id="PAC:32963628.CDS.1"/>
    </source>
</evidence>
<feature type="compositionally biased region" description="Basic residues" evidence="1">
    <location>
        <begin position="18"/>
        <end position="32"/>
    </location>
</feature>
<dbReference type="EnsemblPlants" id="Pp3c8_5428V3.1">
    <property type="protein sequence ID" value="PAC:32963628.CDS.1"/>
    <property type="gene ID" value="Pp3c8_5428"/>
</dbReference>
<dbReference type="InParanoid" id="A0A2K1K680"/>
<feature type="compositionally biased region" description="Basic and acidic residues" evidence="1">
    <location>
        <begin position="1"/>
        <end position="17"/>
    </location>
</feature>
<dbReference type="Proteomes" id="UP000006727">
    <property type="component" value="Chromosome 8"/>
</dbReference>
<sequence>MERRQESRISKLREESRRRPRQRGGVRRRRGPSPKSLAILPQRLKACNNILSRSMSSIYRRVIFGAVDMLSIHLFCYYSLNDTVFSHTVCIICSSFSTAPRTTLLSKSIRKWGGGLLQPS</sequence>